<feature type="compositionally biased region" description="Polar residues" evidence="9">
    <location>
        <begin position="252"/>
        <end position="268"/>
    </location>
</feature>
<dbReference type="Gene3D" id="1.20.1070.10">
    <property type="entry name" value="Rhodopsin 7-helix transmembrane proteins"/>
    <property type="match status" value="2"/>
</dbReference>
<comment type="caution">
    <text evidence="12">The sequence shown here is derived from an EMBL/GenBank/DDBJ whole genome shotgun (WGS) entry which is preliminary data.</text>
</comment>
<evidence type="ECO:0000256" key="10">
    <source>
        <dbReference type="SAM" id="Phobius"/>
    </source>
</evidence>
<name>A0A8B6ESP9_MYTGA</name>
<keyword evidence="7" id="KW-0675">Receptor</keyword>
<keyword evidence="6 10" id="KW-0472">Membrane</keyword>
<dbReference type="CDD" id="cd00637">
    <property type="entry name" value="7tm_classA_rhodopsin-like"/>
    <property type="match status" value="1"/>
</dbReference>
<dbReference type="PRINTS" id="PR00237">
    <property type="entry name" value="GPCRRHODOPSN"/>
</dbReference>
<evidence type="ECO:0000259" key="11">
    <source>
        <dbReference type="PROSITE" id="PS50262"/>
    </source>
</evidence>
<accession>A0A8B6ESP9</accession>
<evidence type="ECO:0000256" key="6">
    <source>
        <dbReference type="ARBA" id="ARBA00023136"/>
    </source>
</evidence>
<dbReference type="PANTHER" id="PTHR24230:SF75">
    <property type="entry name" value="RELAXIN FAMILY PEPTIDE RECEPTOR 3"/>
    <property type="match status" value="1"/>
</dbReference>
<evidence type="ECO:0000256" key="4">
    <source>
        <dbReference type="ARBA" id="ARBA00022989"/>
    </source>
</evidence>
<dbReference type="Proteomes" id="UP000596742">
    <property type="component" value="Unassembled WGS sequence"/>
</dbReference>
<dbReference type="GO" id="GO:0008528">
    <property type="term" value="F:G protein-coupled peptide receptor activity"/>
    <property type="evidence" value="ECO:0007669"/>
    <property type="project" value="TreeGrafter"/>
</dbReference>
<keyword evidence="8" id="KW-0807">Transducer</keyword>
<evidence type="ECO:0000256" key="9">
    <source>
        <dbReference type="SAM" id="MobiDB-lite"/>
    </source>
</evidence>
<comment type="subcellular location">
    <subcellularLocation>
        <location evidence="1">Cell membrane</location>
        <topology evidence="1">Multi-pass membrane protein</topology>
    </subcellularLocation>
</comment>
<feature type="transmembrane region" description="Helical" evidence="10">
    <location>
        <begin position="25"/>
        <end position="46"/>
    </location>
</feature>
<dbReference type="EMBL" id="UYJE01005587">
    <property type="protein sequence ID" value="VDI38444.1"/>
    <property type="molecule type" value="Genomic_DNA"/>
</dbReference>
<feature type="domain" description="G-protein coupled receptors family 1 profile" evidence="11">
    <location>
        <begin position="38"/>
        <end position="441"/>
    </location>
</feature>
<evidence type="ECO:0000256" key="2">
    <source>
        <dbReference type="ARBA" id="ARBA00022475"/>
    </source>
</evidence>
<evidence type="ECO:0000256" key="5">
    <source>
        <dbReference type="ARBA" id="ARBA00023040"/>
    </source>
</evidence>
<evidence type="ECO:0000313" key="12">
    <source>
        <dbReference type="EMBL" id="VDI38444.1"/>
    </source>
</evidence>
<evidence type="ECO:0000313" key="13">
    <source>
        <dbReference type="Proteomes" id="UP000596742"/>
    </source>
</evidence>
<keyword evidence="2" id="KW-1003">Cell membrane</keyword>
<keyword evidence="13" id="KW-1185">Reference proteome</keyword>
<evidence type="ECO:0000256" key="3">
    <source>
        <dbReference type="ARBA" id="ARBA00022692"/>
    </source>
</evidence>
<feature type="transmembrane region" description="Helical" evidence="10">
    <location>
        <begin position="380"/>
        <end position="402"/>
    </location>
</feature>
<feature type="transmembrane region" description="Helical" evidence="10">
    <location>
        <begin position="96"/>
        <end position="117"/>
    </location>
</feature>
<evidence type="ECO:0000256" key="7">
    <source>
        <dbReference type="ARBA" id="ARBA00023170"/>
    </source>
</evidence>
<dbReference type="InterPro" id="IPR000276">
    <property type="entry name" value="GPCR_Rhodpsn"/>
</dbReference>
<feature type="transmembrane region" description="Helical" evidence="10">
    <location>
        <begin position="58"/>
        <end position="84"/>
    </location>
</feature>
<protein>
    <recommendedName>
        <fullName evidence="11">G-protein coupled receptors family 1 profile domain-containing protein</fullName>
    </recommendedName>
</protein>
<evidence type="ECO:0000256" key="1">
    <source>
        <dbReference type="ARBA" id="ARBA00004651"/>
    </source>
</evidence>
<sequence length="463" mass="53117">MSHNSTAIAVSSDNFDWQRDTIPDFVTLSLYIIIGLVGNTIVILVYKFHITKASEERYFIPILALADLIACVVSSSLGIVWNYHQENFTNVALCKIVYYFMGNTTYMSIFLLLCIAVQRYLKICRKRTLSLQCRRIMIFICLVCAVCFTIPLCLTYGIVHFKKNGHVITSHCSKLKYGNKIFGALYGIVVSSFIFLVYLSFIFLYGKIGYAIYHHFKTHQFKHTHAHYPKDSTPTNSKPSKSEESYEDRAQSENSETGNNLTFQTFGDTNKGHVRKSSLHDMISDKNMKAKGLQNIAFPDVDLVRFQKIKNTSMTVDFQTVDNGVMTDDQSIDSLQITCPMSDVSSDSLSTTKTYSTTISKPLKKKHRKRKRSRRLMNKFSFMFMIVTTVFLICFIPVSTILTLEGFYPDFWEKLSSSQVNIVIWLYRTFIINNISNPLIYAFMDIEFRNAAKKLFKQCCGTM</sequence>
<dbReference type="OrthoDB" id="10005568at2759"/>
<dbReference type="InterPro" id="IPR017452">
    <property type="entry name" value="GPCR_Rhodpsn_7TM"/>
</dbReference>
<gene>
    <name evidence="12" type="ORF">MGAL_10B004570</name>
</gene>
<dbReference type="SUPFAM" id="SSF81321">
    <property type="entry name" value="Family A G protein-coupled receptor-like"/>
    <property type="match status" value="1"/>
</dbReference>
<feature type="compositionally biased region" description="Basic and acidic residues" evidence="9">
    <location>
        <begin position="240"/>
        <end position="251"/>
    </location>
</feature>
<keyword evidence="5" id="KW-0297">G-protein coupled receptor</keyword>
<dbReference type="AlphaFoldDB" id="A0A8B6ESP9"/>
<dbReference type="PANTHER" id="PTHR24230">
    <property type="entry name" value="G-PROTEIN COUPLED RECEPTOR"/>
    <property type="match status" value="1"/>
</dbReference>
<dbReference type="Pfam" id="PF00001">
    <property type="entry name" value="7tm_1"/>
    <property type="match status" value="1"/>
</dbReference>
<keyword evidence="3 10" id="KW-0812">Transmembrane</keyword>
<reference evidence="12" key="1">
    <citation type="submission" date="2018-11" db="EMBL/GenBank/DDBJ databases">
        <authorList>
            <person name="Alioto T."/>
            <person name="Alioto T."/>
        </authorList>
    </citation>
    <scope>NUCLEOTIDE SEQUENCE</scope>
</reference>
<organism evidence="12 13">
    <name type="scientific">Mytilus galloprovincialis</name>
    <name type="common">Mediterranean mussel</name>
    <dbReference type="NCBI Taxonomy" id="29158"/>
    <lineage>
        <taxon>Eukaryota</taxon>
        <taxon>Metazoa</taxon>
        <taxon>Spiralia</taxon>
        <taxon>Lophotrochozoa</taxon>
        <taxon>Mollusca</taxon>
        <taxon>Bivalvia</taxon>
        <taxon>Autobranchia</taxon>
        <taxon>Pteriomorphia</taxon>
        <taxon>Mytilida</taxon>
        <taxon>Mytiloidea</taxon>
        <taxon>Mytilidae</taxon>
        <taxon>Mytilinae</taxon>
        <taxon>Mytilus</taxon>
    </lineage>
</organism>
<feature type="transmembrane region" description="Helical" evidence="10">
    <location>
        <begin position="138"/>
        <end position="161"/>
    </location>
</feature>
<dbReference type="GO" id="GO:0007218">
    <property type="term" value="P:neuropeptide signaling pathway"/>
    <property type="evidence" value="ECO:0007669"/>
    <property type="project" value="TreeGrafter"/>
</dbReference>
<feature type="transmembrane region" description="Helical" evidence="10">
    <location>
        <begin position="422"/>
        <end position="444"/>
    </location>
</feature>
<dbReference type="PROSITE" id="PS50262">
    <property type="entry name" value="G_PROTEIN_RECEP_F1_2"/>
    <property type="match status" value="1"/>
</dbReference>
<feature type="region of interest" description="Disordered" evidence="9">
    <location>
        <begin position="227"/>
        <end position="273"/>
    </location>
</feature>
<proteinExistence type="predicted"/>
<dbReference type="GO" id="GO:0005886">
    <property type="term" value="C:plasma membrane"/>
    <property type="evidence" value="ECO:0007669"/>
    <property type="project" value="UniProtKB-SubCell"/>
</dbReference>
<keyword evidence="4 10" id="KW-1133">Transmembrane helix</keyword>
<evidence type="ECO:0000256" key="8">
    <source>
        <dbReference type="ARBA" id="ARBA00023224"/>
    </source>
</evidence>
<feature type="transmembrane region" description="Helical" evidence="10">
    <location>
        <begin position="181"/>
        <end position="205"/>
    </location>
</feature>